<name>A0A517WYT5_9PLAN</name>
<keyword evidence="2" id="KW-1185">Reference proteome</keyword>
<reference evidence="1 2" key="1">
    <citation type="submission" date="2019-03" db="EMBL/GenBank/DDBJ databases">
        <title>Deep-cultivation of Planctomycetes and their phenomic and genomic characterization uncovers novel biology.</title>
        <authorList>
            <person name="Wiegand S."/>
            <person name="Jogler M."/>
            <person name="Boedeker C."/>
            <person name="Pinto D."/>
            <person name="Vollmers J."/>
            <person name="Rivas-Marin E."/>
            <person name="Kohn T."/>
            <person name="Peeters S.H."/>
            <person name="Heuer A."/>
            <person name="Rast P."/>
            <person name="Oberbeckmann S."/>
            <person name="Bunk B."/>
            <person name="Jeske O."/>
            <person name="Meyerdierks A."/>
            <person name="Storesund J.E."/>
            <person name="Kallscheuer N."/>
            <person name="Luecker S."/>
            <person name="Lage O.M."/>
            <person name="Pohl T."/>
            <person name="Merkel B.J."/>
            <person name="Hornburger P."/>
            <person name="Mueller R.-W."/>
            <person name="Bruemmer F."/>
            <person name="Labrenz M."/>
            <person name="Spormann A.M."/>
            <person name="Op den Camp H."/>
            <person name="Overmann J."/>
            <person name="Amann R."/>
            <person name="Jetten M.S.M."/>
            <person name="Mascher T."/>
            <person name="Medema M.H."/>
            <person name="Devos D.P."/>
            <person name="Kaster A.-K."/>
            <person name="Ovreas L."/>
            <person name="Rohde M."/>
            <person name="Galperin M.Y."/>
            <person name="Jogler C."/>
        </authorList>
    </citation>
    <scope>NUCLEOTIDE SEQUENCE [LARGE SCALE GENOMIC DNA]</scope>
    <source>
        <strain evidence="1 2">V202</strain>
    </source>
</reference>
<sequence>MAGDRGEIEMKYNAYALNFCYKILYDKSLLKSNFQSFTEIINSLHNQGSFGFKGLLLAFSTG</sequence>
<gene>
    <name evidence="1" type="ORF">V202x_38140</name>
</gene>
<evidence type="ECO:0000313" key="1">
    <source>
        <dbReference type="EMBL" id="QDU10415.1"/>
    </source>
</evidence>
<dbReference type="AlphaFoldDB" id="A0A517WYT5"/>
<dbReference type="EMBL" id="CP037422">
    <property type="protein sequence ID" value="QDU10415.1"/>
    <property type="molecule type" value="Genomic_DNA"/>
</dbReference>
<evidence type="ECO:0000313" key="2">
    <source>
        <dbReference type="Proteomes" id="UP000318384"/>
    </source>
</evidence>
<organism evidence="1 2">
    <name type="scientific">Gimesia aquarii</name>
    <dbReference type="NCBI Taxonomy" id="2527964"/>
    <lineage>
        <taxon>Bacteria</taxon>
        <taxon>Pseudomonadati</taxon>
        <taxon>Planctomycetota</taxon>
        <taxon>Planctomycetia</taxon>
        <taxon>Planctomycetales</taxon>
        <taxon>Planctomycetaceae</taxon>
        <taxon>Gimesia</taxon>
    </lineage>
</organism>
<accession>A0A517WYT5</accession>
<proteinExistence type="predicted"/>
<dbReference type="Proteomes" id="UP000318384">
    <property type="component" value="Chromosome"/>
</dbReference>
<protein>
    <submittedName>
        <fullName evidence="1">Uncharacterized protein</fullName>
    </submittedName>
</protein>